<comment type="function">
    <text evidence="6">Catalyzes the cleavage of the N-glycosidic bond of deoxyribonucleoside 5'-monophosphates to yield deoxyribose 5-phosphate and a purine or pyrimidine base.</text>
</comment>
<dbReference type="SUPFAM" id="SSF52309">
    <property type="entry name" value="N-(deoxy)ribosyltransferase-like"/>
    <property type="match status" value="1"/>
</dbReference>
<comment type="catalytic activity">
    <reaction evidence="6">
        <text>a purine 2'-deoxyribonucleoside 5'-phosphate + H2O = a purine nucleobase + 2-deoxy-D-ribose 5-phosphate</text>
        <dbReference type="Rhea" id="RHEA:51132"/>
        <dbReference type="ChEBI" id="CHEBI:15377"/>
        <dbReference type="ChEBI" id="CHEBI:26386"/>
        <dbReference type="ChEBI" id="CHEBI:62877"/>
        <dbReference type="ChEBI" id="CHEBI:142198"/>
    </reaction>
</comment>
<dbReference type="InterPro" id="IPR051239">
    <property type="entry name" value="2'-dNMP_N-hydrolase"/>
</dbReference>
<keyword evidence="3 6" id="KW-0546">Nucleotide metabolism</keyword>
<comment type="catalytic activity">
    <reaction evidence="5">
        <text>5-hydroxymethyl-dUMP + H2O = 5-hydroxymethyluracil + 2-deoxy-D-ribose 5-phosphate</text>
        <dbReference type="Rhea" id="RHEA:77099"/>
        <dbReference type="ChEBI" id="CHEBI:15377"/>
        <dbReference type="ChEBI" id="CHEBI:16964"/>
        <dbReference type="ChEBI" id="CHEBI:62877"/>
        <dbReference type="ChEBI" id="CHEBI:90409"/>
    </reaction>
    <physiologicalReaction direction="left-to-right" evidence="5">
        <dbReference type="Rhea" id="RHEA:77100"/>
    </physiologicalReaction>
</comment>
<evidence type="ECO:0000256" key="4">
    <source>
        <dbReference type="ARBA" id="ARBA00023295"/>
    </source>
</evidence>
<dbReference type="EC" id="3.2.2.-" evidence="6"/>
<comment type="similarity">
    <text evidence="6">Belongs to the 2'-deoxynucleoside 5'-phosphate N-hydrolase 1 family.</text>
</comment>
<evidence type="ECO:0000313" key="8">
    <source>
        <dbReference type="Proteomes" id="UP000241538"/>
    </source>
</evidence>
<organism evidence="7 8">
    <name type="scientific">Pantoea vagans</name>
    <dbReference type="NCBI Taxonomy" id="470934"/>
    <lineage>
        <taxon>Bacteria</taxon>
        <taxon>Pseudomonadati</taxon>
        <taxon>Pseudomonadota</taxon>
        <taxon>Gammaproteobacteria</taxon>
        <taxon>Enterobacterales</taxon>
        <taxon>Erwiniaceae</taxon>
        <taxon>Pantoea</taxon>
    </lineage>
</organism>
<name>A0AAN1NNN9_9GAMM</name>
<evidence type="ECO:0000256" key="1">
    <source>
        <dbReference type="ARBA" id="ARBA00011407"/>
    </source>
</evidence>
<feature type="binding site" description="in other chain" evidence="6">
    <location>
        <position position="52"/>
    </location>
    <ligand>
        <name>substrate</name>
        <note>ligand shared between homodimeric partners</note>
    </ligand>
</feature>
<sequence>MTDIFQSRETLIWRIIVSELVHTLSPENVIDNGLVIYFAGSIRAGRDDVPVYAKLINKLKEYGKVITEHVGDYSLSDGGQSFLSDTFIHDRDLHWLRHSQVVVAEVTTPSLGVGYEIATAISWRIPVITLYRKNEKSVSAMISGSDGCRHYDYQQVEDAFQIIESEMAKLGYEVIHES</sequence>
<dbReference type="EMBL" id="CP028349">
    <property type="protein sequence ID" value="AVV36422.1"/>
    <property type="molecule type" value="Genomic_DNA"/>
</dbReference>
<keyword evidence="2 6" id="KW-0378">Hydrolase</keyword>
<comment type="catalytic activity">
    <reaction evidence="6">
        <text>a pyrimidine 2'-deoxyribonucleoside 5'-phosphate + H2O = a pyrimidine nucleobase + 2-deoxy-D-ribose 5-phosphate</text>
        <dbReference type="Rhea" id="RHEA:57852"/>
        <dbReference type="ChEBI" id="CHEBI:15377"/>
        <dbReference type="ChEBI" id="CHEBI:26432"/>
        <dbReference type="ChEBI" id="CHEBI:62877"/>
        <dbReference type="ChEBI" id="CHEBI:142209"/>
    </reaction>
</comment>
<feature type="binding site" description="in other chain" evidence="6">
    <location>
        <position position="116"/>
    </location>
    <ligand>
        <name>substrate</name>
        <note>ligand shared between homodimeric partners</note>
    </ligand>
</feature>
<dbReference type="GO" id="GO:0009117">
    <property type="term" value="P:nucleotide metabolic process"/>
    <property type="evidence" value="ECO:0007669"/>
    <property type="project" value="UniProtKB-KW"/>
</dbReference>
<comment type="caution">
    <text evidence="6">Lacks conserved residue(s) required for the propagation of feature annotation.</text>
</comment>
<proteinExistence type="inferred from homology"/>
<dbReference type="GO" id="GO:0009159">
    <property type="term" value="P:deoxyribonucleoside monophosphate catabolic process"/>
    <property type="evidence" value="ECO:0007669"/>
    <property type="project" value="InterPro"/>
</dbReference>
<evidence type="ECO:0000256" key="5">
    <source>
        <dbReference type="ARBA" id="ARBA00047460"/>
    </source>
</evidence>
<dbReference type="Proteomes" id="UP000241538">
    <property type="component" value="Chromosome"/>
</dbReference>
<dbReference type="HAMAP" id="MF_03036">
    <property type="entry name" value="Nuc_phosphate_hydrolase"/>
    <property type="match status" value="1"/>
</dbReference>
<evidence type="ECO:0000256" key="2">
    <source>
        <dbReference type="ARBA" id="ARBA00022801"/>
    </source>
</evidence>
<dbReference type="AlphaFoldDB" id="A0AAN1NNN9"/>
<dbReference type="GO" id="GO:0009116">
    <property type="term" value="P:nucleoside metabolic process"/>
    <property type="evidence" value="ECO:0007669"/>
    <property type="project" value="UniProtKB-UniRule"/>
</dbReference>
<dbReference type="Pfam" id="PF05014">
    <property type="entry name" value="Nuc_deoxyrib_tr"/>
    <property type="match status" value="1"/>
</dbReference>
<comment type="subunit">
    <text evidence="1 6">Monomer and homodimer.</text>
</comment>
<dbReference type="PANTHER" id="PTHR15364">
    <property type="entry name" value="2'-DEOXYNUCLEOSIDE 5'-PHOSPHATE N-HYDROLASE 1"/>
    <property type="match status" value="1"/>
</dbReference>
<gene>
    <name evidence="7" type="ORF">C9381_04060</name>
</gene>
<evidence type="ECO:0000256" key="6">
    <source>
        <dbReference type="HAMAP-Rule" id="MF_03036"/>
    </source>
</evidence>
<evidence type="ECO:0000256" key="3">
    <source>
        <dbReference type="ARBA" id="ARBA00023080"/>
    </source>
</evidence>
<dbReference type="InterPro" id="IPR028607">
    <property type="entry name" value="DNPH1"/>
</dbReference>
<keyword evidence="4 6" id="KW-0326">Glycosidase</keyword>
<protein>
    <recommendedName>
        <fullName evidence="6">Putative 2'-deoxynucleoside 5'-phosphate N-hydrolase 1</fullName>
        <ecNumber evidence="6">3.2.2.-</ecNumber>
    </recommendedName>
</protein>
<evidence type="ECO:0000313" key="7">
    <source>
        <dbReference type="EMBL" id="AVV36422.1"/>
    </source>
</evidence>
<reference evidence="7 8" key="1">
    <citation type="journal article" date="2018" name="Int J Genomics">
        <title>Comparative Genomics Analysis of Plasmid pPV989-94 from a Clinical Isolate of Pantoea vagans PV989.</title>
        <authorList>
            <person name="Xu L."/>
            <person name="Yin M."/>
            <person name="Zhu T."/>
            <person name="Lu J."/>
            <person name="Bao Q."/>
        </authorList>
    </citation>
    <scope>NUCLEOTIDE SEQUENCE [LARGE SCALE GENOMIC DNA]</scope>
    <source>
        <strain evidence="7 8">PV989</strain>
    </source>
</reference>
<dbReference type="GO" id="GO:0070694">
    <property type="term" value="F:5-hydroxymethyl-dUMP N-hydrolase activity"/>
    <property type="evidence" value="ECO:0007669"/>
    <property type="project" value="InterPro"/>
</dbReference>
<feature type="binding site" evidence="6">
    <location>
        <begin position="139"/>
        <end position="141"/>
    </location>
    <ligand>
        <name>substrate</name>
        <note>ligand shared between homodimeric partners</note>
    </ligand>
</feature>
<dbReference type="Gene3D" id="3.40.50.450">
    <property type="match status" value="1"/>
</dbReference>
<dbReference type="PANTHER" id="PTHR15364:SF0">
    <property type="entry name" value="2'-DEOXYNUCLEOSIDE 5'-PHOSPHATE N-HYDROLASE 1"/>
    <property type="match status" value="1"/>
</dbReference>
<dbReference type="InterPro" id="IPR007710">
    <property type="entry name" value="Nucleoside_deoxyribTrfase"/>
</dbReference>
<accession>A0AAN1NNN9</accession>